<dbReference type="PRINTS" id="PR00702">
    <property type="entry name" value="ACRIFLAVINRP"/>
</dbReference>
<reference evidence="2" key="1">
    <citation type="submission" date="2020-02" db="EMBL/GenBank/DDBJ databases">
        <authorList>
            <person name="Meier V. D."/>
        </authorList>
    </citation>
    <scope>NUCLEOTIDE SEQUENCE</scope>
    <source>
        <strain evidence="2">AVDCRST_MAG93</strain>
    </source>
</reference>
<dbReference type="EMBL" id="CADCTR010000056">
    <property type="protein sequence ID" value="CAA9214527.1"/>
    <property type="molecule type" value="Genomic_DNA"/>
</dbReference>
<dbReference type="AlphaFoldDB" id="A0A6J4H469"/>
<dbReference type="InterPro" id="IPR001036">
    <property type="entry name" value="Acrflvin-R"/>
</dbReference>
<accession>A0A6J4H469</accession>
<dbReference type="Gene3D" id="3.30.70.1440">
    <property type="entry name" value="Multidrug efflux transporter AcrB pore domain"/>
    <property type="match status" value="1"/>
</dbReference>
<dbReference type="GO" id="GO:0005886">
    <property type="term" value="C:plasma membrane"/>
    <property type="evidence" value="ECO:0007669"/>
    <property type="project" value="TreeGrafter"/>
</dbReference>
<dbReference type="Pfam" id="PF00873">
    <property type="entry name" value="ACR_tran"/>
    <property type="match status" value="1"/>
</dbReference>
<keyword evidence="1" id="KW-0812">Transmembrane</keyword>
<dbReference type="Gene3D" id="3.30.70.1430">
    <property type="entry name" value="Multidrug efflux transporter AcrB pore domain"/>
    <property type="match status" value="1"/>
</dbReference>
<dbReference type="PANTHER" id="PTHR32063">
    <property type="match status" value="1"/>
</dbReference>
<name>A0A6J4H469_9CHLR</name>
<dbReference type="InterPro" id="IPR027463">
    <property type="entry name" value="AcrB_DN_DC_subdom"/>
</dbReference>
<feature type="transmembrane region" description="Helical" evidence="1">
    <location>
        <begin position="475"/>
        <end position="494"/>
    </location>
</feature>
<feature type="transmembrane region" description="Helical" evidence="1">
    <location>
        <begin position="26"/>
        <end position="46"/>
    </location>
</feature>
<feature type="non-terminal residue" evidence="2">
    <location>
        <position position="566"/>
    </location>
</feature>
<proteinExistence type="predicted"/>
<feature type="transmembrane region" description="Helical" evidence="1">
    <location>
        <begin position="500"/>
        <end position="523"/>
    </location>
</feature>
<evidence type="ECO:0000256" key="1">
    <source>
        <dbReference type="SAM" id="Phobius"/>
    </source>
</evidence>
<organism evidence="2">
    <name type="scientific">uncultured Chloroflexia bacterium</name>
    <dbReference type="NCBI Taxonomy" id="1672391"/>
    <lineage>
        <taxon>Bacteria</taxon>
        <taxon>Bacillati</taxon>
        <taxon>Chloroflexota</taxon>
        <taxon>Chloroflexia</taxon>
        <taxon>environmental samples</taxon>
    </lineage>
</organism>
<keyword evidence="1" id="KW-0472">Membrane</keyword>
<feature type="transmembrane region" description="Helical" evidence="1">
    <location>
        <begin position="52"/>
        <end position="85"/>
    </location>
</feature>
<dbReference type="SUPFAM" id="SSF82714">
    <property type="entry name" value="Multidrug efflux transporter AcrB TolC docking domain, DN and DC subdomains"/>
    <property type="match status" value="1"/>
</dbReference>
<dbReference type="PANTHER" id="PTHR32063:SF0">
    <property type="entry name" value="SWARMING MOTILITY PROTEIN SWRC"/>
    <property type="match status" value="1"/>
</dbReference>
<keyword evidence="1" id="KW-1133">Transmembrane helix</keyword>
<dbReference type="Gene3D" id="1.20.1640.10">
    <property type="entry name" value="Multidrug efflux transporter AcrB transmembrane domain"/>
    <property type="match status" value="2"/>
</dbReference>
<dbReference type="GO" id="GO:0042910">
    <property type="term" value="F:xenobiotic transmembrane transporter activity"/>
    <property type="evidence" value="ECO:0007669"/>
    <property type="project" value="TreeGrafter"/>
</dbReference>
<feature type="transmembrane region" description="Helical" evidence="1">
    <location>
        <begin position="133"/>
        <end position="153"/>
    </location>
</feature>
<protein>
    <submittedName>
        <fullName evidence="2">RND efflux system, inner membrane transporter</fullName>
    </submittedName>
</protein>
<feature type="transmembrane region" description="Helical" evidence="1">
    <location>
        <begin position="444"/>
        <end position="463"/>
    </location>
</feature>
<evidence type="ECO:0000313" key="2">
    <source>
        <dbReference type="EMBL" id="CAA9214527.1"/>
    </source>
</evidence>
<dbReference type="Gene3D" id="3.30.2090.10">
    <property type="entry name" value="Multidrug efflux transporter AcrB TolC docking domain, DN and DC subdomains"/>
    <property type="match status" value="1"/>
</dbReference>
<gene>
    <name evidence="2" type="ORF">AVDCRST_MAG93-174</name>
</gene>
<sequence>MRENIFRQMERGLTPRMASSRGTAQVALSVIAMSLTIIAVFLPVTFSGGITGIIFSSFGVTVASAMAISLVEAFTLAPMLSAYFFKQKKVDNPAASHATEDEHEELLDEANEDPGLMGRVYQRLLEWSLRHRIVVVGITVGVLVLSVVVASGLKFSFFPEQDTGEFAIGFSPPPGTALVETDKLARQAEAIIGADPDVRAVLTNVSDANGSFAIRLHEGASTKEVQDRIRPQLNFLPTLVLASQTVQGTSTDISGRDIQLSVQSTRSPAELLPILQQLQTDAGTVEGLVDIDSTFKPGKAELQIHIDPSRAGDLGYTNQDIASSVRAMVSGERATTFRQNGEDTDIFVRLQPGDRTSVEQVQQISVPTSSGSVPLASLARVELTAGPTTIRRYDRLNQVLIGANVVGRNVTEVQTEMQAALDRYAIPDDVQVTFAGFAATQNEGFTTLLIAMALSVLFVYMVLASQFGSFTQPFVIMMAMPFSFIGAFLALRMRGLDLDIIGMIGLIMLLGLVVKNSILMVDFANRLRTAGMEKHPALAVAGAVRLRPILMTTIALVAGSIPSAIG</sequence>
<dbReference type="SUPFAM" id="SSF82866">
    <property type="entry name" value="Multidrug efflux transporter AcrB transmembrane domain"/>
    <property type="match status" value="2"/>
</dbReference>